<dbReference type="GO" id="GO:0016747">
    <property type="term" value="F:acyltransferase activity, transferring groups other than amino-acyl groups"/>
    <property type="evidence" value="ECO:0007669"/>
    <property type="project" value="InterPro"/>
</dbReference>
<evidence type="ECO:0000256" key="1">
    <source>
        <dbReference type="SAM" id="Phobius"/>
    </source>
</evidence>
<evidence type="ECO:0000259" key="2">
    <source>
        <dbReference type="Pfam" id="PF01757"/>
    </source>
</evidence>
<keyword evidence="1" id="KW-1133">Transmembrane helix</keyword>
<feature type="transmembrane region" description="Helical" evidence="1">
    <location>
        <begin position="238"/>
        <end position="255"/>
    </location>
</feature>
<dbReference type="InterPro" id="IPR050879">
    <property type="entry name" value="Acyltransferase_3"/>
</dbReference>
<proteinExistence type="predicted"/>
<dbReference type="AlphaFoldDB" id="A0AAU7CC42"/>
<gene>
    <name evidence="3" type="ORF">V5E97_29935</name>
</gene>
<accession>A0AAU7CC42</accession>
<keyword evidence="3" id="KW-0012">Acyltransferase</keyword>
<sequence length="368" mass="40868">MALVVAIRHIESLSVPFHWGVEVALFPFQYGLVGHNLFYVLSGFGLTFSMLRREASGRPIYLAEFLSARCGRLLPPYYAAMALYLIASWVVPRVPIVGAGDILAHAALLHSLWPETLSTIAPSHWSMSVIFQFYLVFPVLYVLTGKLGRWLTITVTLVAWMCFLVALNVVTFGQHAVLGGFLFYRLPLFIGGMEVARWYYASRQGSSSFISVRSSVVIAAGLFGISFAWRLWGPANGSTLFSIPAYAGMVVVALASADRDGLIRRILVHPLLTWLGTLSYSLYLTHELAFIGIKEVFYWLAPRSGLVADTVYILACLALAVVVSWFFYRLVELPLIKAFRPPSKKLALDKPVQVSERPSVTRDQPITA</sequence>
<dbReference type="GO" id="GO:0016020">
    <property type="term" value="C:membrane"/>
    <property type="evidence" value="ECO:0007669"/>
    <property type="project" value="TreeGrafter"/>
</dbReference>
<name>A0AAU7CC42_9BACT</name>
<dbReference type="PANTHER" id="PTHR23028">
    <property type="entry name" value="ACETYLTRANSFERASE"/>
    <property type="match status" value="1"/>
</dbReference>
<feature type="transmembrane region" description="Helical" evidence="1">
    <location>
        <begin position="212"/>
        <end position="232"/>
    </location>
</feature>
<evidence type="ECO:0000313" key="3">
    <source>
        <dbReference type="EMBL" id="XBH02522.1"/>
    </source>
</evidence>
<protein>
    <submittedName>
        <fullName evidence="3">Acyltransferase</fullName>
        <ecNumber evidence="3">2.3.-.-</ecNumber>
    </submittedName>
</protein>
<feature type="transmembrane region" description="Helical" evidence="1">
    <location>
        <begin position="28"/>
        <end position="51"/>
    </location>
</feature>
<feature type="transmembrane region" description="Helical" evidence="1">
    <location>
        <begin position="72"/>
        <end position="91"/>
    </location>
</feature>
<feature type="transmembrane region" description="Helical" evidence="1">
    <location>
        <begin position="311"/>
        <end position="331"/>
    </location>
</feature>
<dbReference type="EMBL" id="CP155447">
    <property type="protein sequence ID" value="XBH02522.1"/>
    <property type="molecule type" value="Genomic_DNA"/>
</dbReference>
<feature type="transmembrane region" description="Helical" evidence="1">
    <location>
        <begin position="150"/>
        <end position="170"/>
    </location>
</feature>
<dbReference type="EC" id="2.3.-.-" evidence="3"/>
<feature type="transmembrane region" description="Helical" evidence="1">
    <location>
        <begin position="182"/>
        <end position="200"/>
    </location>
</feature>
<dbReference type="Pfam" id="PF01757">
    <property type="entry name" value="Acyl_transf_3"/>
    <property type="match status" value="1"/>
</dbReference>
<organism evidence="3">
    <name type="scientific">Singulisphaera sp. Ch08</name>
    <dbReference type="NCBI Taxonomy" id="3120278"/>
    <lineage>
        <taxon>Bacteria</taxon>
        <taxon>Pseudomonadati</taxon>
        <taxon>Planctomycetota</taxon>
        <taxon>Planctomycetia</taxon>
        <taxon>Isosphaerales</taxon>
        <taxon>Isosphaeraceae</taxon>
        <taxon>Singulisphaera</taxon>
    </lineage>
</organism>
<keyword evidence="1" id="KW-0812">Transmembrane</keyword>
<dbReference type="RefSeq" id="WP_406695263.1">
    <property type="nucleotide sequence ID" value="NZ_CP155447.1"/>
</dbReference>
<dbReference type="InterPro" id="IPR002656">
    <property type="entry name" value="Acyl_transf_3_dom"/>
</dbReference>
<keyword evidence="1" id="KW-0472">Membrane</keyword>
<dbReference type="PANTHER" id="PTHR23028:SF53">
    <property type="entry name" value="ACYL_TRANSF_3 DOMAIN-CONTAINING PROTEIN"/>
    <property type="match status" value="1"/>
</dbReference>
<dbReference type="GO" id="GO:0009103">
    <property type="term" value="P:lipopolysaccharide biosynthetic process"/>
    <property type="evidence" value="ECO:0007669"/>
    <property type="project" value="TreeGrafter"/>
</dbReference>
<keyword evidence="3" id="KW-0808">Transferase</keyword>
<reference evidence="3" key="1">
    <citation type="submission" date="2024-05" db="EMBL/GenBank/DDBJ databases">
        <title>Planctomycetes of the genus Singulisphaera possess chitinolytic capabilities.</title>
        <authorList>
            <person name="Ivanova A."/>
        </authorList>
    </citation>
    <scope>NUCLEOTIDE SEQUENCE</scope>
    <source>
        <strain evidence="3">Ch08T</strain>
    </source>
</reference>
<feature type="transmembrane region" description="Helical" evidence="1">
    <location>
        <begin position="125"/>
        <end position="143"/>
    </location>
</feature>
<feature type="domain" description="Acyltransferase 3" evidence="2">
    <location>
        <begin position="8"/>
        <end position="329"/>
    </location>
</feature>
<feature type="transmembrane region" description="Helical" evidence="1">
    <location>
        <begin position="267"/>
        <end position="291"/>
    </location>
</feature>